<dbReference type="UniPathway" id="UPA00251">
    <property type="reaction ID" value="UER00324"/>
</dbReference>
<dbReference type="InterPro" id="IPR036188">
    <property type="entry name" value="FAD/NAD-bd_sf"/>
</dbReference>
<dbReference type="SUPFAM" id="SSF51905">
    <property type="entry name" value="FAD/NAD(P)-binding domain"/>
    <property type="match status" value="1"/>
</dbReference>
<evidence type="ECO:0000256" key="5">
    <source>
        <dbReference type="ARBA" id="ARBA00022630"/>
    </source>
</evidence>
<dbReference type="InterPro" id="IPR050464">
    <property type="entry name" value="Zeta_carotene_desat/Oxidored"/>
</dbReference>
<reference evidence="13 14" key="1">
    <citation type="submission" date="2017-06" db="EMBL/GenBank/DDBJ databases">
        <title>Global population genomics of the pathogenic fungus Cryptococcus neoformans var. grubii.</title>
        <authorList>
            <person name="Cuomo C."/>
            <person name="Litvintseva A."/>
            <person name="Chen Y."/>
            <person name="Young S."/>
            <person name="Zeng Q."/>
            <person name="Chapman S."/>
            <person name="Gujja S."/>
            <person name="Saif S."/>
            <person name="Birren B."/>
        </authorList>
    </citation>
    <scope>NUCLEOTIDE SEQUENCE [LARGE SCALE GENOMIC DNA]</scope>
    <source>
        <strain evidence="13 14">Tu259-1</strain>
    </source>
</reference>
<dbReference type="Pfam" id="PF01593">
    <property type="entry name" value="Amino_oxidase"/>
    <property type="match status" value="1"/>
</dbReference>
<dbReference type="InterPro" id="IPR004572">
    <property type="entry name" value="Protoporphyrinogen_oxidase"/>
</dbReference>
<dbReference type="Gene3D" id="3.50.50.60">
    <property type="entry name" value="FAD/NAD(P)-binding domain"/>
    <property type="match status" value="1"/>
</dbReference>
<dbReference type="Proteomes" id="UP000199727">
    <property type="component" value="Unassembled WGS sequence"/>
</dbReference>
<proteinExistence type="inferred from homology"/>
<dbReference type="PANTHER" id="PTHR42923">
    <property type="entry name" value="PROTOPORPHYRINOGEN OXIDASE"/>
    <property type="match status" value="1"/>
</dbReference>
<dbReference type="EMBL" id="AMKT01000059">
    <property type="protein sequence ID" value="OXG17751.1"/>
    <property type="molecule type" value="Genomic_DNA"/>
</dbReference>
<sequence>MRAPPKHITILGGGLSGLSTAYHLSRALPASTKISLVEGTSRVGGWIDSQKHELGFKDKEGNVREGVVGIETGPRSIRPRGSRGAASMLKMLKDLKLENDIMPIPFSHPSAQNRFILDYSTSKLTALPTSLTSLLGRQPPLLKGLFSAGLFEPLKPKASKTHLTADKDESVDAFFRRRFGDNVADNLASAMVHGIYAASSSQLSFRSAFPSLWEAERKYGSVVVGMLLGTKTASEKAEEKREWEELGEVGKEREKWSLYGIQGGLSTMTDRLMDSISSRGVEIILGEPVRKIERSSNQEIAIHTHSHSLSTSHLISALPPRVLARTLSSPLPHLTHNPSTCVGVVNVVYPLPPASIHSAGFGYLVPRPPTNLNPNPSPNSSGVLGVIFDSTALPPNPPELGGQVTKLTLMMGGPYWANYSPRVSPPNDPEELLPLAIQHLNTIFPHLRNVKPILTVCNIHHNCIPTYLPGHGARLRGLHEAIESGEWKGKLSLVGSGYGGVGVNDCVLSGVEVTRRLAKGKEVTGLEAWKDWE</sequence>
<dbReference type="PANTHER" id="PTHR42923:SF3">
    <property type="entry name" value="PROTOPORPHYRINOGEN OXIDASE"/>
    <property type="match status" value="1"/>
</dbReference>
<keyword evidence="5 11" id="KW-0285">Flavoprotein</keyword>
<organism evidence="13 14">
    <name type="scientific">Cryptococcus neoformans Tu259-1</name>
    <dbReference type="NCBI Taxonomy" id="1230072"/>
    <lineage>
        <taxon>Eukaryota</taxon>
        <taxon>Fungi</taxon>
        <taxon>Dikarya</taxon>
        <taxon>Basidiomycota</taxon>
        <taxon>Agaricomycotina</taxon>
        <taxon>Tremellomycetes</taxon>
        <taxon>Tremellales</taxon>
        <taxon>Cryptococcaceae</taxon>
        <taxon>Cryptococcus</taxon>
        <taxon>Cryptococcus neoformans species complex</taxon>
    </lineage>
</organism>
<name>A0A854Q8H4_CRYNE</name>
<comment type="caution">
    <text evidence="13">The sequence shown here is derived from an EMBL/GenBank/DDBJ whole genome shotgun (WGS) entry which is preliminary data.</text>
</comment>
<keyword evidence="8 11" id="KW-0350">Heme biosynthesis</keyword>
<dbReference type="EC" id="1.3.3.4" evidence="4 11"/>
<evidence type="ECO:0000256" key="2">
    <source>
        <dbReference type="ARBA" id="ARBA00005073"/>
    </source>
</evidence>
<comment type="subcellular location">
    <subcellularLocation>
        <location evidence="11">Mitochondrion inner membrane</location>
    </subcellularLocation>
</comment>
<comment type="similarity">
    <text evidence="3 11">Belongs to the protoporphyrinogen/coproporphyrinogen oxidase family. Protoporphyrinogen oxidase subfamily.</text>
</comment>
<dbReference type="AlphaFoldDB" id="A0A854Q8H4"/>
<comment type="pathway">
    <text evidence="2 11">Porphyrin-containing compound metabolism; protoporphyrin-IX biosynthesis; protoporphyrin-IX from protoporphyrinogen-IX: step 1/1.</text>
</comment>
<dbReference type="GO" id="GO:0006782">
    <property type="term" value="P:protoporphyrinogen IX biosynthetic process"/>
    <property type="evidence" value="ECO:0007669"/>
    <property type="project" value="UniProtKB-UniRule"/>
</dbReference>
<accession>A0A854Q8H4</accession>
<evidence type="ECO:0000256" key="7">
    <source>
        <dbReference type="ARBA" id="ARBA00023002"/>
    </source>
</evidence>
<evidence type="ECO:0000256" key="4">
    <source>
        <dbReference type="ARBA" id="ARBA00012867"/>
    </source>
</evidence>
<dbReference type="GO" id="GO:0005743">
    <property type="term" value="C:mitochondrial inner membrane"/>
    <property type="evidence" value="ECO:0007669"/>
    <property type="project" value="UniProtKB-SubCell"/>
</dbReference>
<evidence type="ECO:0000256" key="1">
    <source>
        <dbReference type="ARBA" id="ARBA00002600"/>
    </source>
</evidence>
<gene>
    <name evidence="13" type="ORF">C361_04744</name>
</gene>
<evidence type="ECO:0000256" key="10">
    <source>
        <dbReference type="ARBA" id="ARBA00047554"/>
    </source>
</evidence>
<dbReference type="GO" id="GO:0004729">
    <property type="term" value="F:oxygen-dependent protoporphyrinogen oxidase activity"/>
    <property type="evidence" value="ECO:0007669"/>
    <property type="project" value="UniProtKB-UniRule"/>
</dbReference>
<evidence type="ECO:0000256" key="6">
    <source>
        <dbReference type="ARBA" id="ARBA00022827"/>
    </source>
</evidence>
<keyword evidence="7 11" id="KW-0560">Oxidoreductase</keyword>
<evidence type="ECO:0000256" key="3">
    <source>
        <dbReference type="ARBA" id="ARBA00010551"/>
    </source>
</evidence>
<dbReference type="InterPro" id="IPR002937">
    <property type="entry name" value="Amino_oxidase"/>
</dbReference>
<comment type="function">
    <text evidence="1 11">Catalyzes the 6-electron oxidation of protoporphyrinogen-IX to form protoporphyrin-IX.</text>
</comment>
<dbReference type="NCBIfam" id="TIGR00562">
    <property type="entry name" value="proto_IX_ox"/>
    <property type="match status" value="1"/>
</dbReference>
<dbReference type="FunFam" id="3.50.50.60:FF:000193">
    <property type="entry name" value="Protoporphyrinogen oxidase"/>
    <property type="match status" value="1"/>
</dbReference>
<evidence type="ECO:0000256" key="9">
    <source>
        <dbReference type="ARBA" id="ARBA00023244"/>
    </source>
</evidence>
<evidence type="ECO:0000313" key="13">
    <source>
        <dbReference type="EMBL" id="OXG17751.1"/>
    </source>
</evidence>
<protein>
    <recommendedName>
        <fullName evidence="4 11">Protoporphyrinogen oxidase</fullName>
        <ecNumber evidence="4 11">1.3.3.4</ecNumber>
    </recommendedName>
</protein>
<keyword evidence="9 11" id="KW-0627">Porphyrin biosynthesis</keyword>
<comment type="catalytic activity">
    <reaction evidence="10 11">
        <text>protoporphyrinogen IX + 3 O2 = protoporphyrin IX + 3 H2O2</text>
        <dbReference type="Rhea" id="RHEA:25576"/>
        <dbReference type="ChEBI" id="CHEBI:15379"/>
        <dbReference type="ChEBI" id="CHEBI:16240"/>
        <dbReference type="ChEBI" id="CHEBI:57306"/>
        <dbReference type="ChEBI" id="CHEBI:57307"/>
        <dbReference type="EC" id="1.3.3.4"/>
    </reaction>
</comment>
<evidence type="ECO:0000313" key="14">
    <source>
        <dbReference type="Proteomes" id="UP000199727"/>
    </source>
</evidence>
<comment type="cofactor">
    <cofactor evidence="11">
        <name>FAD</name>
        <dbReference type="ChEBI" id="CHEBI:57692"/>
    </cofactor>
    <text evidence="11">Binds 1 FAD per subunit.</text>
</comment>
<evidence type="ECO:0000259" key="12">
    <source>
        <dbReference type="Pfam" id="PF01593"/>
    </source>
</evidence>
<keyword evidence="6 11" id="KW-0274">FAD</keyword>
<evidence type="ECO:0000256" key="8">
    <source>
        <dbReference type="ARBA" id="ARBA00023133"/>
    </source>
</evidence>
<feature type="domain" description="Amine oxidase" evidence="12">
    <location>
        <begin position="15"/>
        <end position="517"/>
    </location>
</feature>
<evidence type="ECO:0000256" key="11">
    <source>
        <dbReference type="RuleBase" id="RU367069"/>
    </source>
</evidence>
<dbReference type="SUPFAM" id="SSF54373">
    <property type="entry name" value="FAD-linked reductases, C-terminal domain"/>
    <property type="match status" value="1"/>
</dbReference>